<evidence type="ECO:0000256" key="5">
    <source>
        <dbReference type="PIRSR" id="PIRSR600821-52"/>
    </source>
</evidence>
<dbReference type="Gene3D" id="3.20.20.10">
    <property type="entry name" value="Alanine racemase"/>
    <property type="match status" value="2"/>
</dbReference>
<dbReference type="PANTHER" id="PTHR30511">
    <property type="entry name" value="ALANINE RACEMASE"/>
    <property type="match status" value="1"/>
</dbReference>
<feature type="compositionally biased region" description="Polar residues" evidence="6">
    <location>
        <begin position="1"/>
        <end position="11"/>
    </location>
</feature>
<dbReference type="AlphaFoldDB" id="A0A8J2T3J8"/>
<evidence type="ECO:0000313" key="8">
    <source>
        <dbReference type="EMBL" id="CAH0380248.1"/>
    </source>
</evidence>
<feature type="domain" description="Alanine racemase C-terminal" evidence="7">
    <location>
        <begin position="379"/>
        <end position="508"/>
    </location>
</feature>
<accession>A0A8J2T3J8</accession>
<evidence type="ECO:0000256" key="6">
    <source>
        <dbReference type="SAM" id="MobiDB-lite"/>
    </source>
</evidence>
<dbReference type="InterPro" id="IPR020622">
    <property type="entry name" value="Ala_racemase_pyridoxalP-BS"/>
</dbReference>
<dbReference type="GO" id="GO:0005829">
    <property type="term" value="C:cytosol"/>
    <property type="evidence" value="ECO:0007669"/>
    <property type="project" value="TreeGrafter"/>
</dbReference>
<feature type="binding site" evidence="5">
    <location>
        <position position="192"/>
    </location>
    <ligand>
        <name>substrate</name>
    </ligand>
</feature>
<feature type="modified residue" description="N6-(pyridoxal phosphate)lysine" evidence="4">
    <location>
        <position position="92"/>
    </location>
</feature>
<evidence type="ECO:0000256" key="1">
    <source>
        <dbReference type="ARBA" id="ARBA00001933"/>
    </source>
</evidence>
<dbReference type="PANTHER" id="PTHR30511:SF0">
    <property type="entry name" value="ALANINE RACEMASE, CATABOLIC-RELATED"/>
    <property type="match status" value="1"/>
</dbReference>
<proteinExistence type="predicted"/>
<keyword evidence="2 4" id="KW-0663">Pyridoxal phosphate</keyword>
<feature type="region of interest" description="Disordered" evidence="6">
    <location>
        <begin position="1"/>
        <end position="24"/>
    </location>
</feature>
<dbReference type="PROSITE" id="PS00395">
    <property type="entry name" value="ALANINE_RACEMASE"/>
    <property type="match status" value="1"/>
</dbReference>
<dbReference type="SMART" id="SM01005">
    <property type="entry name" value="Ala_racemase_C"/>
    <property type="match status" value="1"/>
</dbReference>
<evidence type="ECO:0000259" key="7">
    <source>
        <dbReference type="SMART" id="SM01005"/>
    </source>
</evidence>
<feature type="region of interest" description="Disordered" evidence="6">
    <location>
        <begin position="227"/>
        <end position="260"/>
    </location>
</feature>
<dbReference type="InterPro" id="IPR000821">
    <property type="entry name" value="Ala_racemase"/>
</dbReference>
<dbReference type="GO" id="GO:0030170">
    <property type="term" value="F:pyridoxal phosphate binding"/>
    <property type="evidence" value="ECO:0007669"/>
    <property type="project" value="TreeGrafter"/>
</dbReference>
<dbReference type="GO" id="GO:0006522">
    <property type="term" value="P:alanine metabolic process"/>
    <property type="evidence" value="ECO:0007669"/>
    <property type="project" value="InterPro"/>
</dbReference>
<dbReference type="Proteomes" id="UP000789595">
    <property type="component" value="Unassembled WGS sequence"/>
</dbReference>
<dbReference type="CDD" id="cd00430">
    <property type="entry name" value="PLPDE_III_AR"/>
    <property type="match status" value="1"/>
</dbReference>
<comment type="cofactor">
    <cofactor evidence="1 4">
        <name>pyridoxal 5'-phosphate</name>
        <dbReference type="ChEBI" id="CHEBI:597326"/>
    </cofactor>
</comment>
<dbReference type="Pfam" id="PF00842">
    <property type="entry name" value="Ala_racemase_C"/>
    <property type="match status" value="1"/>
</dbReference>
<evidence type="ECO:0000256" key="4">
    <source>
        <dbReference type="PIRSR" id="PIRSR600821-50"/>
    </source>
</evidence>
<dbReference type="PRINTS" id="PR00992">
    <property type="entry name" value="ALARACEMASE"/>
</dbReference>
<organism evidence="8 9">
    <name type="scientific">Pelagomonas calceolata</name>
    <dbReference type="NCBI Taxonomy" id="35677"/>
    <lineage>
        <taxon>Eukaryota</taxon>
        <taxon>Sar</taxon>
        <taxon>Stramenopiles</taxon>
        <taxon>Ochrophyta</taxon>
        <taxon>Pelagophyceae</taxon>
        <taxon>Pelagomonadales</taxon>
        <taxon>Pelagomonadaceae</taxon>
        <taxon>Pelagomonas</taxon>
    </lineage>
</organism>
<evidence type="ECO:0000256" key="2">
    <source>
        <dbReference type="ARBA" id="ARBA00022898"/>
    </source>
</evidence>
<dbReference type="SUPFAM" id="SSF50621">
    <property type="entry name" value="Alanine racemase C-terminal domain-like"/>
    <property type="match status" value="1"/>
</dbReference>
<dbReference type="EMBL" id="CAKKNE010000006">
    <property type="protein sequence ID" value="CAH0380248.1"/>
    <property type="molecule type" value="Genomic_DNA"/>
</dbReference>
<comment type="caution">
    <text evidence="8">The sequence shown here is derived from an EMBL/GenBank/DDBJ whole genome shotgun (WGS) entry which is preliminary data.</text>
</comment>
<evidence type="ECO:0000256" key="3">
    <source>
        <dbReference type="ARBA" id="ARBA00023235"/>
    </source>
</evidence>
<dbReference type="InterPro" id="IPR001608">
    <property type="entry name" value="Ala_racemase_N"/>
</dbReference>
<feature type="binding site" evidence="5">
    <location>
        <position position="448"/>
    </location>
    <ligand>
        <name>substrate</name>
    </ligand>
</feature>
<dbReference type="InterPro" id="IPR009006">
    <property type="entry name" value="Ala_racemase/Decarboxylase_C"/>
</dbReference>
<feature type="compositionally biased region" description="Low complexity" evidence="6">
    <location>
        <begin position="250"/>
        <end position="260"/>
    </location>
</feature>
<gene>
    <name evidence="8" type="ORF">PECAL_6P18880</name>
</gene>
<evidence type="ECO:0000313" key="9">
    <source>
        <dbReference type="Proteomes" id="UP000789595"/>
    </source>
</evidence>
<dbReference type="InterPro" id="IPR011079">
    <property type="entry name" value="Ala_racemase_C"/>
</dbReference>
<keyword evidence="3" id="KW-0413">Isomerase</keyword>
<name>A0A8J2T3J8_9STRA</name>
<dbReference type="InterPro" id="IPR029066">
    <property type="entry name" value="PLP-binding_barrel"/>
</dbReference>
<sequence length="524" mass="56440">MLTTNTSYENETSPKKPSLQRGAAQLRDGWHHSRFQPYLKMLAPAIAPEATLLGTVAPRTCAEIDVGALINNAKACREAAAKSGTRVMAVVKADAYGHGAAVVARVLHRHCGIDFFAVATLPEALELRAAGLNDGVRVLVLGASVPSEWPVYARFDLEMVIESKATADRLAALQPPPKPIKAHVMLNTGMNRIGLSTFDSTTETHGIKKVEESRSIGTQPCKQGLQDLFNDLPPLPEESGQTPPPRPPLKRSGSGSSLGSTGRLQEYHGILVDQAVDIVAMVAAAPAVEFAGLCTHMADAQANIHRYTQRQFKRFRDVVDALRAKNVPVPCVHVENSQTLLDAHVGPERMRRLVGDGAGFCRVGGALYGQRHHDVLKPVLSLKAQVRHVHRLEAGMTVGYDRSWIAPRDSVVATLSIGFADGYPRSLSNQGVVYIRGHEFVVAGKVCMDMVMVDLGAKGGPGESVRVGDYATLWGDGGNTLAATADGLGTAQSDLTCDLSRRVARRYVNLPPDWRAPEDHYVIA</sequence>
<dbReference type="SUPFAM" id="SSF51419">
    <property type="entry name" value="PLP-binding barrel"/>
    <property type="match status" value="2"/>
</dbReference>
<dbReference type="GO" id="GO:0008784">
    <property type="term" value="F:alanine racemase activity"/>
    <property type="evidence" value="ECO:0007669"/>
    <property type="project" value="InterPro"/>
</dbReference>
<dbReference type="Gene3D" id="2.40.37.10">
    <property type="entry name" value="Lyase, Ornithine Decarboxylase, Chain A, domain 1"/>
    <property type="match status" value="1"/>
</dbReference>
<keyword evidence="9" id="KW-1185">Reference proteome</keyword>
<dbReference type="OrthoDB" id="186866at2759"/>
<dbReference type="Pfam" id="PF01168">
    <property type="entry name" value="Ala_racemase_N"/>
    <property type="match status" value="2"/>
</dbReference>
<protein>
    <recommendedName>
        <fullName evidence="7">Alanine racemase C-terminal domain-containing protein</fullName>
    </recommendedName>
</protein>
<reference evidence="8" key="1">
    <citation type="submission" date="2021-11" db="EMBL/GenBank/DDBJ databases">
        <authorList>
            <consortium name="Genoscope - CEA"/>
            <person name="William W."/>
        </authorList>
    </citation>
    <scope>NUCLEOTIDE SEQUENCE</scope>
</reference>